<dbReference type="Pfam" id="PF00106">
    <property type="entry name" value="adh_short"/>
    <property type="match status" value="1"/>
</dbReference>
<comment type="caution">
    <text evidence="4">The sequence shown here is derived from an EMBL/GenBank/DDBJ whole genome shotgun (WGS) entry which is preliminary data.</text>
</comment>
<evidence type="ECO:0000256" key="2">
    <source>
        <dbReference type="ARBA" id="ARBA00023002"/>
    </source>
</evidence>
<dbReference type="PRINTS" id="PR00081">
    <property type="entry name" value="GDHRDH"/>
</dbReference>
<sequence length="270" mass="29059">MTTTTQGVALVTGASSGIGLVTAYALAKAGYRVFGTSRKAVASPAGVTMLVCDVTDELSVKKLVNEVVRQAGRIDLLVNNAGVGLLGGAEESSIGQAQRLFDVNVFGVARAVNAVLPFMRAQKSGRIINMSSILGLIPSPFNAYYAATKHAIEGYTESLDHEVRRFGIRAVLVQPGVTRTAFEENLTRADCLMPTYAEDRERSEALMTRWVETGDDPQVVADTVVKAAMAAKPGLRYSAGKQSSQVRMLRRLLPEAVFDKLMRKFNAFPA</sequence>
<reference evidence="4 5" key="1">
    <citation type="submission" date="2019-11" db="EMBL/GenBank/DDBJ databases">
        <title>Type strains purchased from KCTC, JCM and DSMZ.</title>
        <authorList>
            <person name="Lu H."/>
        </authorList>
    </citation>
    <scope>NUCLEOTIDE SEQUENCE [LARGE SCALE GENOMIC DNA]</scope>
    <source>
        <strain evidence="4 5">KCTC 22382</strain>
    </source>
</reference>
<comment type="similarity">
    <text evidence="1 3">Belongs to the short-chain dehydrogenases/reductases (SDR) family.</text>
</comment>
<dbReference type="CDD" id="cd05374">
    <property type="entry name" value="17beta-HSD-like_SDR_c"/>
    <property type="match status" value="1"/>
</dbReference>
<dbReference type="Proteomes" id="UP000475582">
    <property type="component" value="Unassembled WGS sequence"/>
</dbReference>
<evidence type="ECO:0000313" key="4">
    <source>
        <dbReference type="EMBL" id="MTV41096.1"/>
    </source>
</evidence>
<dbReference type="RefSeq" id="WP_155467184.1">
    <property type="nucleotide sequence ID" value="NZ_WNKY01000047.1"/>
</dbReference>
<accession>A0A6L6PPM8</accession>
<dbReference type="InterPro" id="IPR051911">
    <property type="entry name" value="SDR_oxidoreductase"/>
</dbReference>
<gene>
    <name evidence="4" type="ORF">GM676_26395</name>
</gene>
<name>A0A6L6PPM8_9BURK</name>
<dbReference type="NCBIfam" id="NF004823">
    <property type="entry name" value="PRK06179.1"/>
    <property type="match status" value="1"/>
</dbReference>
<dbReference type="Gene3D" id="3.40.50.720">
    <property type="entry name" value="NAD(P)-binding Rossmann-like Domain"/>
    <property type="match status" value="1"/>
</dbReference>
<dbReference type="PANTHER" id="PTHR43976">
    <property type="entry name" value="SHORT CHAIN DEHYDROGENASE"/>
    <property type="match status" value="1"/>
</dbReference>
<organism evidence="4 5">
    <name type="scientific">Duganella radicis</name>
    <dbReference type="NCBI Taxonomy" id="551988"/>
    <lineage>
        <taxon>Bacteria</taxon>
        <taxon>Pseudomonadati</taxon>
        <taxon>Pseudomonadota</taxon>
        <taxon>Betaproteobacteria</taxon>
        <taxon>Burkholderiales</taxon>
        <taxon>Oxalobacteraceae</taxon>
        <taxon>Telluria group</taxon>
        <taxon>Duganella</taxon>
    </lineage>
</organism>
<dbReference type="PRINTS" id="PR00080">
    <property type="entry name" value="SDRFAMILY"/>
</dbReference>
<evidence type="ECO:0000313" key="5">
    <source>
        <dbReference type="Proteomes" id="UP000475582"/>
    </source>
</evidence>
<dbReference type="InterPro" id="IPR036291">
    <property type="entry name" value="NAD(P)-bd_dom_sf"/>
</dbReference>
<keyword evidence="2" id="KW-0560">Oxidoreductase</keyword>
<dbReference type="OrthoDB" id="9789083at2"/>
<keyword evidence="5" id="KW-1185">Reference proteome</keyword>
<proteinExistence type="inferred from homology"/>
<dbReference type="EMBL" id="WNKY01000047">
    <property type="protein sequence ID" value="MTV41096.1"/>
    <property type="molecule type" value="Genomic_DNA"/>
</dbReference>
<protein>
    <submittedName>
        <fullName evidence="4">SDR family NAD(P)-dependent oxidoreductase</fullName>
    </submittedName>
</protein>
<dbReference type="InterPro" id="IPR002347">
    <property type="entry name" value="SDR_fam"/>
</dbReference>
<dbReference type="GO" id="GO:0016491">
    <property type="term" value="F:oxidoreductase activity"/>
    <property type="evidence" value="ECO:0007669"/>
    <property type="project" value="UniProtKB-KW"/>
</dbReference>
<evidence type="ECO:0000256" key="1">
    <source>
        <dbReference type="ARBA" id="ARBA00006484"/>
    </source>
</evidence>
<evidence type="ECO:0000256" key="3">
    <source>
        <dbReference type="RuleBase" id="RU000363"/>
    </source>
</evidence>
<dbReference type="SUPFAM" id="SSF51735">
    <property type="entry name" value="NAD(P)-binding Rossmann-fold domains"/>
    <property type="match status" value="1"/>
</dbReference>
<dbReference type="AlphaFoldDB" id="A0A6L6PPM8"/>
<dbReference type="PANTHER" id="PTHR43976:SF16">
    <property type="entry name" value="SHORT-CHAIN DEHYDROGENASE_REDUCTASE FAMILY PROTEIN"/>
    <property type="match status" value="1"/>
</dbReference>